<feature type="region of interest" description="Disordered" evidence="1">
    <location>
        <begin position="420"/>
        <end position="453"/>
    </location>
</feature>
<evidence type="ECO:0000256" key="1">
    <source>
        <dbReference type="SAM" id="MobiDB-lite"/>
    </source>
</evidence>
<dbReference type="EMBL" id="NEDP02000483">
    <property type="protein sequence ID" value="OWF55766.1"/>
    <property type="molecule type" value="Genomic_DNA"/>
</dbReference>
<feature type="compositionally biased region" description="Low complexity" evidence="1">
    <location>
        <begin position="43"/>
        <end position="53"/>
    </location>
</feature>
<feature type="compositionally biased region" description="Basic and acidic residues" evidence="1">
    <location>
        <begin position="85"/>
        <end position="105"/>
    </location>
</feature>
<feature type="region of interest" description="Disordered" evidence="1">
    <location>
        <begin position="225"/>
        <end position="332"/>
    </location>
</feature>
<feature type="region of interest" description="Disordered" evidence="1">
    <location>
        <begin position="186"/>
        <end position="212"/>
    </location>
</feature>
<organism evidence="2 3">
    <name type="scientific">Mizuhopecten yessoensis</name>
    <name type="common">Japanese scallop</name>
    <name type="synonym">Patinopecten yessoensis</name>
    <dbReference type="NCBI Taxonomy" id="6573"/>
    <lineage>
        <taxon>Eukaryota</taxon>
        <taxon>Metazoa</taxon>
        <taxon>Spiralia</taxon>
        <taxon>Lophotrochozoa</taxon>
        <taxon>Mollusca</taxon>
        <taxon>Bivalvia</taxon>
        <taxon>Autobranchia</taxon>
        <taxon>Pteriomorphia</taxon>
        <taxon>Pectinida</taxon>
        <taxon>Pectinoidea</taxon>
        <taxon>Pectinidae</taxon>
        <taxon>Mizuhopecten</taxon>
    </lineage>
</organism>
<feature type="compositionally biased region" description="Low complexity" evidence="1">
    <location>
        <begin position="293"/>
        <end position="311"/>
    </location>
</feature>
<accession>A0A210R476</accession>
<keyword evidence="3" id="KW-1185">Reference proteome</keyword>
<feature type="compositionally biased region" description="Acidic residues" evidence="1">
    <location>
        <begin position="386"/>
        <end position="404"/>
    </location>
</feature>
<evidence type="ECO:0000313" key="2">
    <source>
        <dbReference type="EMBL" id="OWF55766.1"/>
    </source>
</evidence>
<proteinExistence type="predicted"/>
<comment type="caution">
    <text evidence="2">The sequence shown here is derived from an EMBL/GenBank/DDBJ whole genome shotgun (WGS) entry which is preliminary data.</text>
</comment>
<feature type="compositionally biased region" description="Polar residues" evidence="1">
    <location>
        <begin position="230"/>
        <end position="263"/>
    </location>
</feature>
<name>A0A210R476_MIZYE</name>
<feature type="compositionally biased region" description="Low complexity" evidence="1">
    <location>
        <begin position="106"/>
        <end position="138"/>
    </location>
</feature>
<protein>
    <submittedName>
        <fullName evidence="2">Uncharacterized protein</fullName>
    </submittedName>
</protein>
<dbReference type="OrthoDB" id="9948935at2759"/>
<gene>
    <name evidence="2" type="ORF">KP79_PYT23835</name>
</gene>
<feature type="region of interest" description="Disordered" evidence="1">
    <location>
        <begin position="385"/>
        <end position="404"/>
    </location>
</feature>
<sequence length="453" mass="51190">MMDFDSLKSDILKDTFDLIDDIKSGRDLDFRKMKLFSKPIDSFFSSSSSSSSSYDPRRRNSNQRVNDLKHRFSSIPSFSTFKRTSSKDLDRDNDPFKRTNVKRSESTYSTGSYDTTDSNETLSEMSDSSFSPGSSKSRSSGHDRTNSSSSDSSKVAELSKKLEENFMKDERHSMPHEMYSKCDRTLNDLDRPRSVPLNTGNPNLSKHWKDSDSNLKCFPNKVMNSRDLGTYSQGRHLSNGYDSDSRSTVTGSGSRFNSMSSFDFPSLSDRTHDFDGGGSNSPQLPTSPLSPRSPIDLSSPNLPNPPSYELSRNIYKSDPGGLPATTSLKQDREAWEERTNRIQDALKWLRSELGSLRAQDKALLSSLSRCQDTIEDIKKQRTVLNENDEDDLEEDEEEDEDHWEDWEIAEFDRQCREKDALNKLKPSTGTGSSNMTRLSGSGFPIRQDVQAVV</sequence>
<reference evidence="2 3" key="1">
    <citation type="journal article" date="2017" name="Nat. Ecol. Evol.">
        <title>Scallop genome provides insights into evolution of bilaterian karyotype and development.</title>
        <authorList>
            <person name="Wang S."/>
            <person name="Zhang J."/>
            <person name="Jiao W."/>
            <person name="Li J."/>
            <person name="Xun X."/>
            <person name="Sun Y."/>
            <person name="Guo X."/>
            <person name="Huan P."/>
            <person name="Dong B."/>
            <person name="Zhang L."/>
            <person name="Hu X."/>
            <person name="Sun X."/>
            <person name="Wang J."/>
            <person name="Zhao C."/>
            <person name="Wang Y."/>
            <person name="Wang D."/>
            <person name="Huang X."/>
            <person name="Wang R."/>
            <person name="Lv J."/>
            <person name="Li Y."/>
            <person name="Zhang Z."/>
            <person name="Liu B."/>
            <person name="Lu W."/>
            <person name="Hui Y."/>
            <person name="Liang J."/>
            <person name="Zhou Z."/>
            <person name="Hou R."/>
            <person name="Li X."/>
            <person name="Liu Y."/>
            <person name="Li H."/>
            <person name="Ning X."/>
            <person name="Lin Y."/>
            <person name="Zhao L."/>
            <person name="Xing Q."/>
            <person name="Dou J."/>
            <person name="Li Y."/>
            <person name="Mao J."/>
            <person name="Guo H."/>
            <person name="Dou H."/>
            <person name="Li T."/>
            <person name="Mu C."/>
            <person name="Jiang W."/>
            <person name="Fu Q."/>
            <person name="Fu X."/>
            <person name="Miao Y."/>
            <person name="Liu J."/>
            <person name="Yu Q."/>
            <person name="Li R."/>
            <person name="Liao H."/>
            <person name="Li X."/>
            <person name="Kong Y."/>
            <person name="Jiang Z."/>
            <person name="Chourrout D."/>
            <person name="Li R."/>
            <person name="Bao Z."/>
        </authorList>
    </citation>
    <scope>NUCLEOTIDE SEQUENCE [LARGE SCALE GENOMIC DNA]</scope>
    <source>
        <strain evidence="2 3">PY_sf001</strain>
    </source>
</reference>
<dbReference type="Proteomes" id="UP000242188">
    <property type="component" value="Unassembled WGS sequence"/>
</dbReference>
<feature type="compositionally biased region" description="Polar residues" evidence="1">
    <location>
        <begin position="280"/>
        <end position="290"/>
    </location>
</feature>
<feature type="compositionally biased region" description="Polar residues" evidence="1">
    <location>
        <begin position="425"/>
        <end position="439"/>
    </location>
</feature>
<evidence type="ECO:0000313" key="3">
    <source>
        <dbReference type="Proteomes" id="UP000242188"/>
    </source>
</evidence>
<feature type="compositionally biased region" description="Polar residues" evidence="1">
    <location>
        <begin position="74"/>
        <end position="83"/>
    </location>
</feature>
<dbReference type="AlphaFoldDB" id="A0A210R476"/>
<feature type="region of interest" description="Disordered" evidence="1">
    <location>
        <begin position="43"/>
        <end position="157"/>
    </location>
</feature>